<dbReference type="GO" id="GO:0005737">
    <property type="term" value="C:cytoplasm"/>
    <property type="evidence" value="ECO:0007669"/>
    <property type="project" value="InterPro"/>
</dbReference>
<dbReference type="InterPro" id="IPR050074">
    <property type="entry name" value="DHO_dehydrogenase"/>
</dbReference>
<dbReference type="AlphaFoldDB" id="A0A5C6B299"/>
<evidence type="ECO:0000256" key="5">
    <source>
        <dbReference type="ARBA" id="ARBA00022975"/>
    </source>
</evidence>
<dbReference type="PANTHER" id="PTHR48109">
    <property type="entry name" value="DIHYDROOROTATE DEHYDROGENASE (QUINONE), MITOCHONDRIAL-RELATED"/>
    <property type="match status" value="1"/>
</dbReference>
<dbReference type="PANTHER" id="PTHR48109:SF4">
    <property type="entry name" value="DIHYDROOROTATE DEHYDROGENASE (QUINONE), MITOCHONDRIAL"/>
    <property type="match status" value="1"/>
</dbReference>
<dbReference type="EC" id="1.3.5.2" evidence="8"/>
<evidence type="ECO:0000256" key="4">
    <source>
        <dbReference type="ARBA" id="ARBA00022643"/>
    </source>
</evidence>
<dbReference type="InterPro" id="IPR013785">
    <property type="entry name" value="Aldolase_TIM"/>
</dbReference>
<evidence type="ECO:0000256" key="7">
    <source>
        <dbReference type="ARBA" id="ARBA00023136"/>
    </source>
</evidence>
<keyword evidence="5" id="KW-0665">Pyrimidine biosynthesis</keyword>
<evidence type="ECO:0000256" key="2">
    <source>
        <dbReference type="ARBA" id="ARBA00004725"/>
    </source>
</evidence>
<dbReference type="RefSeq" id="WP_146519365.1">
    <property type="nucleotide sequence ID" value="NZ_CP151726.1"/>
</dbReference>
<evidence type="ECO:0000259" key="9">
    <source>
        <dbReference type="Pfam" id="PF01180"/>
    </source>
</evidence>
<comment type="caution">
    <text evidence="10">The sequence shown here is derived from an EMBL/GenBank/DDBJ whole genome shotgun (WGS) entry which is preliminary data.</text>
</comment>
<evidence type="ECO:0000256" key="1">
    <source>
        <dbReference type="ARBA" id="ARBA00001917"/>
    </source>
</evidence>
<dbReference type="GO" id="GO:0106430">
    <property type="term" value="F:dihydroorotate dehydrogenase (quinone) activity"/>
    <property type="evidence" value="ECO:0007669"/>
    <property type="project" value="UniProtKB-EC"/>
</dbReference>
<comment type="pathway">
    <text evidence="2">Pyrimidine metabolism; UMP biosynthesis via de novo pathway.</text>
</comment>
<dbReference type="InterPro" id="IPR005719">
    <property type="entry name" value="Dihydroorotate_DH_2"/>
</dbReference>
<evidence type="ECO:0000313" key="11">
    <source>
        <dbReference type="Proteomes" id="UP000320176"/>
    </source>
</evidence>
<dbReference type="EMBL" id="SJPN01000002">
    <property type="protein sequence ID" value="TWU06263.1"/>
    <property type="molecule type" value="Genomic_DNA"/>
</dbReference>
<dbReference type="GO" id="GO:0006207">
    <property type="term" value="P:'de novo' pyrimidine nucleobase biosynthetic process"/>
    <property type="evidence" value="ECO:0007669"/>
    <property type="project" value="UniProtKB-UniRule"/>
</dbReference>
<dbReference type="Gene3D" id="3.20.20.70">
    <property type="entry name" value="Aldolase class I"/>
    <property type="match status" value="1"/>
</dbReference>
<evidence type="ECO:0000313" key="10">
    <source>
        <dbReference type="EMBL" id="TWU06263.1"/>
    </source>
</evidence>
<dbReference type="InterPro" id="IPR005720">
    <property type="entry name" value="Dihydroorotate_DH_cat"/>
</dbReference>
<keyword evidence="7" id="KW-0472">Membrane</keyword>
<proteinExistence type="predicted"/>
<keyword evidence="11" id="KW-1185">Reference proteome</keyword>
<dbReference type="GO" id="GO:0009220">
    <property type="term" value="P:pyrimidine ribonucleotide biosynthetic process"/>
    <property type="evidence" value="ECO:0007669"/>
    <property type="project" value="UniProtKB-UniRule"/>
</dbReference>
<dbReference type="Proteomes" id="UP000320176">
    <property type="component" value="Unassembled WGS sequence"/>
</dbReference>
<dbReference type="SUPFAM" id="SSF51395">
    <property type="entry name" value="FMN-linked oxidoreductases"/>
    <property type="match status" value="1"/>
</dbReference>
<keyword evidence="4" id="KW-0288">FMN</keyword>
<dbReference type="NCBIfam" id="NF003652">
    <property type="entry name" value="PRK05286.2-5"/>
    <property type="match status" value="1"/>
</dbReference>
<accession>A0A5C6B299</accession>
<dbReference type="NCBIfam" id="TIGR01036">
    <property type="entry name" value="pyrD_sub2"/>
    <property type="match status" value="1"/>
</dbReference>
<dbReference type="OrthoDB" id="9794954at2"/>
<keyword evidence="6 10" id="KW-0560">Oxidoreductase</keyword>
<dbReference type="Pfam" id="PF01180">
    <property type="entry name" value="DHO_dh"/>
    <property type="match status" value="1"/>
</dbReference>
<name>A0A5C6B299_9BACT</name>
<evidence type="ECO:0000256" key="8">
    <source>
        <dbReference type="NCBIfam" id="TIGR01036"/>
    </source>
</evidence>
<feature type="domain" description="Dihydroorotate dehydrogenase catalytic" evidence="9">
    <location>
        <begin position="52"/>
        <end position="352"/>
    </location>
</feature>
<evidence type="ECO:0000256" key="6">
    <source>
        <dbReference type="ARBA" id="ARBA00023002"/>
    </source>
</evidence>
<keyword evidence="3" id="KW-0285">Flavoprotein</keyword>
<dbReference type="GO" id="GO:0005886">
    <property type="term" value="C:plasma membrane"/>
    <property type="evidence" value="ECO:0007669"/>
    <property type="project" value="TreeGrafter"/>
</dbReference>
<reference evidence="10 11" key="1">
    <citation type="submission" date="2019-02" db="EMBL/GenBank/DDBJ databases">
        <title>Deep-cultivation of Planctomycetes and their phenomic and genomic characterization uncovers novel biology.</title>
        <authorList>
            <person name="Wiegand S."/>
            <person name="Jogler M."/>
            <person name="Boedeker C."/>
            <person name="Pinto D."/>
            <person name="Vollmers J."/>
            <person name="Rivas-Marin E."/>
            <person name="Kohn T."/>
            <person name="Peeters S.H."/>
            <person name="Heuer A."/>
            <person name="Rast P."/>
            <person name="Oberbeckmann S."/>
            <person name="Bunk B."/>
            <person name="Jeske O."/>
            <person name="Meyerdierks A."/>
            <person name="Storesund J.E."/>
            <person name="Kallscheuer N."/>
            <person name="Luecker S."/>
            <person name="Lage O.M."/>
            <person name="Pohl T."/>
            <person name="Merkel B.J."/>
            <person name="Hornburger P."/>
            <person name="Mueller R.-W."/>
            <person name="Bruemmer F."/>
            <person name="Labrenz M."/>
            <person name="Spormann A.M."/>
            <person name="Op Den Camp H."/>
            <person name="Overmann J."/>
            <person name="Amann R."/>
            <person name="Jetten M.S.M."/>
            <person name="Mascher T."/>
            <person name="Medema M.H."/>
            <person name="Devos D.P."/>
            <person name="Kaster A.-K."/>
            <person name="Ovreas L."/>
            <person name="Rohde M."/>
            <person name="Galperin M.Y."/>
            <person name="Jogler C."/>
        </authorList>
    </citation>
    <scope>NUCLEOTIDE SEQUENCE [LARGE SCALE GENOMIC DNA]</scope>
    <source>
        <strain evidence="10 11">Pla52n</strain>
    </source>
</reference>
<organism evidence="10 11">
    <name type="scientific">Stieleria varia</name>
    <dbReference type="NCBI Taxonomy" id="2528005"/>
    <lineage>
        <taxon>Bacteria</taxon>
        <taxon>Pseudomonadati</taxon>
        <taxon>Planctomycetota</taxon>
        <taxon>Planctomycetia</taxon>
        <taxon>Pirellulales</taxon>
        <taxon>Pirellulaceae</taxon>
        <taxon>Stieleria</taxon>
    </lineage>
</organism>
<comment type="cofactor">
    <cofactor evidence="1">
        <name>FMN</name>
        <dbReference type="ChEBI" id="CHEBI:58210"/>
    </cofactor>
</comment>
<protein>
    <recommendedName>
        <fullName evidence="8">Dihydroorotate dehydrogenase (quinone)</fullName>
        <ecNumber evidence="8">1.3.5.2</ecNumber>
    </recommendedName>
</protein>
<evidence type="ECO:0000256" key="3">
    <source>
        <dbReference type="ARBA" id="ARBA00022630"/>
    </source>
</evidence>
<gene>
    <name evidence="10" type="primary">pyrD_1</name>
    <name evidence="10" type="ORF">Pla52n_19840</name>
</gene>
<dbReference type="CDD" id="cd04738">
    <property type="entry name" value="DHOD_2_like"/>
    <property type="match status" value="1"/>
</dbReference>
<sequence>MNLYRTLLRPMLFRLDAETAHHGTVETCRWLAAVPGVAALSRTILEKQFPILESDVAGLHFENPIGLAAGWDKSGRALRMIDSMGFGFAEIGSVSARPSHGNPRPRLFRLIADQAIIVNYGLPNDGAQVVADRLAAHRPRHPLGVNIVKTNDGLNAPACSDDEILADYERSATLLHRHASYLSLNLSCPNAKGGKDFFAQPGAIARLLERLTPLRIACPVFLKISPRDDPAEHDRVLMECDAFPFVCGFCFNLPGGKPETLALATRRDALNDQPGAVAGKPVEALINRCIAGLYSRMDQRRYVVIGAGGVFTAEDAYLKLRLGASLVQIYTALIYNGPGIVKQICLGLVELMKRDGFESLSQVIGSAHHAATPLQTKSP</sequence>